<protein>
    <submittedName>
        <fullName evidence="1">Uncharacterized protein</fullName>
    </submittedName>
</protein>
<evidence type="ECO:0000313" key="1">
    <source>
        <dbReference type="EMBL" id="MPC96625.1"/>
    </source>
</evidence>
<dbReference type="AlphaFoldDB" id="A0A5B7JPX3"/>
<dbReference type="Proteomes" id="UP000324222">
    <property type="component" value="Unassembled WGS sequence"/>
</dbReference>
<organism evidence="1 2">
    <name type="scientific">Portunus trituberculatus</name>
    <name type="common">Swimming crab</name>
    <name type="synonym">Neptunus trituberculatus</name>
    <dbReference type="NCBI Taxonomy" id="210409"/>
    <lineage>
        <taxon>Eukaryota</taxon>
        <taxon>Metazoa</taxon>
        <taxon>Ecdysozoa</taxon>
        <taxon>Arthropoda</taxon>
        <taxon>Crustacea</taxon>
        <taxon>Multicrustacea</taxon>
        <taxon>Malacostraca</taxon>
        <taxon>Eumalacostraca</taxon>
        <taxon>Eucarida</taxon>
        <taxon>Decapoda</taxon>
        <taxon>Pleocyemata</taxon>
        <taxon>Brachyura</taxon>
        <taxon>Eubrachyura</taxon>
        <taxon>Portunoidea</taxon>
        <taxon>Portunidae</taxon>
        <taxon>Portuninae</taxon>
        <taxon>Portunus</taxon>
    </lineage>
</organism>
<proteinExistence type="predicted"/>
<keyword evidence="2" id="KW-1185">Reference proteome</keyword>
<dbReference type="EMBL" id="VSRR010106748">
    <property type="protein sequence ID" value="MPC96625.1"/>
    <property type="molecule type" value="Genomic_DNA"/>
</dbReference>
<comment type="caution">
    <text evidence="1">The sequence shown here is derived from an EMBL/GenBank/DDBJ whole genome shotgun (WGS) entry which is preliminary data.</text>
</comment>
<sequence>MLQEAKKKDNKALIKRTTSDISALIIVPPSPSHDPEH</sequence>
<name>A0A5B7JPX3_PORTR</name>
<evidence type="ECO:0000313" key="2">
    <source>
        <dbReference type="Proteomes" id="UP000324222"/>
    </source>
</evidence>
<reference evidence="1 2" key="1">
    <citation type="submission" date="2019-05" db="EMBL/GenBank/DDBJ databases">
        <title>Another draft genome of Portunus trituberculatus and its Hox gene families provides insights of decapod evolution.</title>
        <authorList>
            <person name="Jeong J.-H."/>
            <person name="Song I."/>
            <person name="Kim S."/>
            <person name="Choi T."/>
            <person name="Kim D."/>
            <person name="Ryu S."/>
            <person name="Kim W."/>
        </authorList>
    </citation>
    <scope>NUCLEOTIDE SEQUENCE [LARGE SCALE GENOMIC DNA]</scope>
    <source>
        <tissue evidence="1">Muscle</tissue>
    </source>
</reference>
<gene>
    <name evidence="1" type="ORF">E2C01_091894</name>
</gene>
<accession>A0A5B7JPX3</accession>